<proteinExistence type="predicted"/>
<dbReference type="EMBL" id="NRPP01000017">
    <property type="protein sequence ID" value="TFJ25268.1"/>
    <property type="molecule type" value="Genomic_DNA"/>
</dbReference>
<dbReference type="GO" id="GO:0016787">
    <property type="term" value="F:hydrolase activity"/>
    <property type="evidence" value="ECO:0007669"/>
    <property type="project" value="UniProtKB-KW"/>
</dbReference>
<dbReference type="AlphaFoldDB" id="A0A7Z8G432"/>
<dbReference type="InterPro" id="IPR029059">
    <property type="entry name" value="AB_hydrolase_5"/>
</dbReference>
<accession>A0A7Z8G432</accession>
<evidence type="ECO:0000313" key="4">
    <source>
        <dbReference type="Proteomes" id="UP000297938"/>
    </source>
</evidence>
<feature type="domain" description="Alpha/beta hydrolase fold-5" evidence="2">
    <location>
        <begin position="68"/>
        <end position="233"/>
    </location>
</feature>
<dbReference type="Gene3D" id="3.40.50.1820">
    <property type="entry name" value="alpha/beta hydrolase"/>
    <property type="match status" value="1"/>
</dbReference>
<comment type="caution">
    <text evidence="3">The sequence shown here is derived from an EMBL/GenBank/DDBJ whole genome shotgun (WGS) entry which is preliminary data.</text>
</comment>
<organism evidence="3 4">
    <name type="scientific">Carnobacterium divergens</name>
    <name type="common">Lactobacillus divergens</name>
    <dbReference type="NCBI Taxonomy" id="2748"/>
    <lineage>
        <taxon>Bacteria</taxon>
        <taxon>Bacillati</taxon>
        <taxon>Bacillota</taxon>
        <taxon>Bacilli</taxon>
        <taxon>Lactobacillales</taxon>
        <taxon>Carnobacteriaceae</taxon>
        <taxon>Carnobacterium</taxon>
    </lineage>
</organism>
<gene>
    <name evidence="3" type="ORF">CKN69_11045</name>
</gene>
<protein>
    <submittedName>
        <fullName evidence="3">Alpha/beta hydrolase</fullName>
    </submittedName>
</protein>
<keyword evidence="3" id="KW-0378">Hydrolase</keyword>
<keyword evidence="1" id="KW-1133">Transmembrane helix</keyword>
<evidence type="ECO:0000259" key="2">
    <source>
        <dbReference type="Pfam" id="PF12695"/>
    </source>
</evidence>
<sequence length="249" mass="26970">MKRTTKIGLISILILTILTLGGLLTLNLLTYSPSPQAESALKSNPAVNVKSTSNATVFTPTKHKNDLSILFYQGALVKEDSYSIWAKNLAVKGGYTVYLIHQPFHLAVLKSDIASDIIQENNIKEYIIGGHSLGGVMASRFAESHPSPNLKGVFFLASYPDEKGSLAKTNLPVLSITADHDGVLNWDRYKDAKKDLPPTTTYQTITGGNHAGFGSYGPQKGDTSALISNNEQQAIISDLLLNWLDALPN</sequence>
<name>A0A7Z8G432_CARDV</name>
<feature type="transmembrane region" description="Helical" evidence="1">
    <location>
        <begin position="7"/>
        <end position="29"/>
    </location>
</feature>
<dbReference type="SUPFAM" id="SSF53474">
    <property type="entry name" value="alpha/beta-Hydrolases"/>
    <property type="match status" value="1"/>
</dbReference>
<reference evidence="3 4" key="1">
    <citation type="journal article" date="2018" name="Int. J. Food Microbiol.">
        <title>Growth of Carnobacterium spp. isolated from chilled vacuum-packaged meat under relevant acidic conditions.</title>
        <authorList>
            <person name="Zhang P."/>
            <person name="Badoni M."/>
            <person name="Ganzle M."/>
            <person name="Yang X."/>
        </authorList>
    </citation>
    <scope>NUCLEOTIDE SEQUENCE [LARGE SCALE GENOMIC DNA]</scope>
    <source>
        <strain evidence="3 4">B2</strain>
    </source>
</reference>
<dbReference type="Proteomes" id="UP000297938">
    <property type="component" value="Unassembled WGS sequence"/>
</dbReference>
<dbReference type="Pfam" id="PF12695">
    <property type="entry name" value="Abhydrolase_5"/>
    <property type="match status" value="1"/>
</dbReference>
<keyword evidence="1" id="KW-0812">Transmembrane</keyword>
<keyword evidence="1" id="KW-0472">Membrane</keyword>
<evidence type="ECO:0000256" key="1">
    <source>
        <dbReference type="SAM" id="Phobius"/>
    </source>
</evidence>
<dbReference type="InterPro" id="IPR029058">
    <property type="entry name" value="AB_hydrolase_fold"/>
</dbReference>
<evidence type="ECO:0000313" key="3">
    <source>
        <dbReference type="EMBL" id="TFJ25268.1"/>
    </source>
</evidence>